<dbReference type="SUPFAM" id="SSF53955">
    <property type="entry name" value="Lysozyme-like"/>
    <property type="match status" value="1"/>
</dbReference>
<sequence length="162" mass="18158">MTTPTSFDECFRVLLGTEGGYVDHPADPGGATRWGVTERVARAAGYVGDMREFPESEAKRIYHRQYWAPARTDELPPAIRHAVFDAAVNSGVAQSAKWLQRAIGAKDDGVIGSQTIMMARASTPDFVLRRMLSQRLRFMTDLKTWPHFSRGWARRIADMLDG</sequence>
<organism evidence="2 3">
    <name type="scientific">Hydrogenophaga aromaticivorans</name>
    <dbReference type="NCBI Taxonomy" id="2610898"/>
    <lineage>
        <taxon>Bacteria</taxon>
        <taxon>Pseudomonadati</taxon>
        <taxon>Pseudomonadota</taxon>
        <taxon>Betaproteobacteria</taxon>
        <taxon>Burkholderiales</taxon>
        <taxon>Comamonadaceae</taxon>
        <taxon>Hydrogenophaga</taxon>
    </lineage>
</organism>
<evidence type="ECO:0000259" key="1">
    <source>
        <dbReference type="Pfam" id="PF05838"/>
    </source>
</evidence>
<name>A0A7Y8GWD3_9BURK</name>
<dbReference type="InterPro" id="IPR023346">
    <property type="entry name" value="Lysozyme-like_dom_sf"/>
</dbReference>
<dbReference type="EMBL" id="VYGV01000006">
    <property type="protein sequence ID" value="NWF45369.1"/>
    <property type="molecule type" value="Genomic_DNA"/>
</dbReference>
<dbReference type="Pfam" id="PF05838">
    <property type="entry name" value="Glyco_hydro_108"/>
    <property type="match status" value="1"/>
</dbReference>
<dbReference type="Gene3D" id="1.20.141.10">
    <property type="entry name" value="Chitosanase, subunit A, domain 1"/>
    <property type="match status" value="1"/>
</dbReference>
<keyword evidence="3" id="KW-1185">Reference proteome</keyword>
<dbReference type="RefSeq" id="WP_177135217.1">
    <property type="nucleotide sequence ID" value="NZ_VYGV01000006.1"/>
</dbReference>
<proteinExistence type="predicted"/>
<dbReference type="CDD" id="cd13926">
    <property type="entry name" value="N-acetylmuramidase_GH108"/>
    <property type="match status" value="1"/>
</dbReference>
<evidence type="ECO:0000313" key="2">
    <source>
        <dbReference type="EMBL" id="NWF45369.1"/>
    </source>
</evidence>
<protein>
    <recommendedName>
        <fullName evidence="1">TtsA-like Glycoside hydrolase family 108 domain-containing protein</fullName>
    </recommendedName>
</protein>
<feature type="domain" description="TtsA-like Glycoside hydrolase family 108" evidence="1">
    <location>
        <begin position="12"/>
        <end position="91"/>
    </location>
</feature>
<dbReference type="InterPro" id="IPR008565">
    <property type="entry name" value="TtsA-like_GH18_dom"/>
</dbReference>
<dbReference type="Proteomes" id="UP000545507">
    <property type="component" value="Unassembled WGS sequence"/>
</dbReference>
<comment type="caution">
    <text evidence="2">The sequence shown here is derived from an EMBL/GenBank/DDBJ whole genome shotgun (WGS) entry which is preliminary data.</text>
</comment>
<accession>A0A7Y8GWD3</accession>
<dbReference type="AlphaFoldDB" id="A0A7Y8GWD3"/>
<gene>
    <name evidence="2" type="ORF">F3K02_08930</name>
</gene>
<reference evidence="2 3" key="1">
    <citation type="submission" date="2019-09" db="EMBL/GenBank/DDBJ databases">
        <title>Hydrogenophaga aromatica sp. nov., isolated from a para-xylene-degrading enrichment culture.</title>
        <authorList>
            <person name="Tancsics A."/>
            <person name="Banerjee S."/>
        </authorList>
    </citation>
    <scope>NUCLEOTIDE SEQUENCE [LARGE SCALE GENOMIC DNA]</scope>
    <source>
        <strain evidence="2 3">D2P1</strain>
    </source>
</reference>
<evidence type="ECO:0000313" key="3">
    <source>
        <dbReference type="Proteomes" id="UP000545507"/>
    </source>
</evidence>